<feature type="domain" description="DUF4873" evidence="2">
    <location>
        <begin position="25"/>
        <end position="110"/>
    </location>
</feature>
<organism evidence="3">
    <name type="scientific">uncultured Nocardioidaceae bacterium</name>
    <dbReference type="NCBI Taxonomy" id="253824"/>
    <lineage>
        <taxon>Bacteria</taxon>
        <taxon>Bacillati</taxon>
        <taxon>Actinomycetota</taxon>
        <taxon>Actinomycetes</taxon>
        <taxon>Propionibacteriales</taxon>
        <taxon>Nocardioidaceae</taxon>
        <taxon>environmental samples</taxon>
    </lineage>
</organism>
<dbReference type="EMBL" id="CADCUK010000204">
    <property type="protein sequence ID" value="CAA9395218.1"/>
    <property type="molecule type" value="Genomic_DNA"/>
</dbReference>
<reference evidence="3" key="1">
    <citation type="submission" date="2020-02" db="EMBL/GenBank/DDBJ databases">
        <authorList>
            <person name="Meier V. D."/>
        </authorList>
    </citation>
    <scope>NUCLEOTIDE SEQUENCE</scope>
    <source>
        <strain evidence="3">AVDCRST_MAG47</strain>
    </source>
</reference>
<evidence type="ECO:0000259" key="2">
    <source>
        <dbReference type="Pfam" id="PF16170"/>
    </source>
</evidence>
<feature type="region of interest" description="Disordered" evidence="1">
    <location>
        <begin position="11"/>
        <end position="37"/>
    </location>
</feature>
<accession>A0A6J4NRH7</accession>
<sequence length="114" mass="11734">MTGFDGAAVLKLTSGAGGSGGDAETGPAGLPAESPAELPVEVSLRGAFQPLDGRYHWYGRIAASDRLPSTLSGSEVVVRTPYGEGAGRLSDVDPWGRHRISGTGRPPFEVDAPD</sequence>
<gene>
    <name evidence="3" type="ORF">AVDCRST_MAG47-3067</name>
</gene>
<dbReference type="AlphaFoldDB" id="A0A6J4NRH7"/>
<dbReference type="InterPro" id="IPR032371">
    <property type="entry name" value="DUF4873"/>
</dbReference>
<protein>
    <recommendedName>
        <fullName evidence="2">DUF4873 domain-containing protein</fullName>
    </recommendedName>
</protein>
<dbReference type="Pfam" id="PF16170">
    <property type="entry name" value="DUF4873"/>
    <property type="match status" value="1"/>
</dbReference>
<name>A0A6J4NRH7_9ACTN</name>
<evidence type="ECO:0000313" key="3">
    <source>
        <dbReference type="EMBL" id="CAA9395218.1"/>
    </source>
</evidence>
<evidence type="ECO:0000256" key="1">
    <source>
        <dbReference type="SAM" id="MobiDB-lite"/>
    </source>
</evidence>
<feature type="region of interest" description="Disordered" evidence="1">
    <location>
        <begin position="82"/>
        <end position="114"/>
    </location>
</feature>
<proteinExistence type="predicted"/>